<evidence type="ECO:0000313" key="2">
    <source>
        <dbReference type="Proteomes" id="UP000028945"/>
    </source>
</evidence>
<sequence length="85" mass="10305">MKSKWQLFCEGLNEFYYAPYRRTLLKANRDEEDFFMLMLFAESLGMPNPVAFYTLELQPFFLEAFHEWHQRMGMEKSPFDHFGCC</sequence>
<keyword evidence="2" id="KW-1185">Reference proteome</keyword>
<evidence type="ECO:0000313" key="1">
    <source>
        <dbReference type="EMBL" id="AIL32773.1"/>
    </source>
</evidence>
<gene>
    <name evidence="1" type="ORF">IX83_05125</name>
</gene>
<dbReference type="KEGG" id="bpsi:IX83_05125"/>
<dbReference type="eggNOG" id="ENOG5032S6W">
    <property type="taxonomic scope" value="Bacteria"/>
</dbReference>
<dbReference type="STRING" id="1072685.IX83_05125"/>
<dbReference type="InterPro" id="IPR047717">
    <property type="entry name" value="CC_star_Cory"/>
</dbReference>
<dbReference type="Proteomes" id="UP000028945">
    <property type="component" value="Chromosome"/>
</dbReference>
<name>A0A077DI23_9BURK</name>
<dbReference type="NCBIfam" id="NF041419">
    <property type="entry name" value="CC_star_Cory"/>
    <property type="match status" value="1"/>
</dbReference>
<dbReference type="AlphaFoldDB" id="A0A077DI23"/>
<dbReference type="InterPro" id="IPR058303">
    <property type="entry name" value="DUF7990"/>
</dbReference>
<reference evidence="1 2" key="1">
    <citation type="journal article" date="2014" name="BMC Genomics">
        <title>A genomic perspective on a new bacterial genus and species from the Alcaligenaceae family, Basilea psittacipulmonis.</title>
        <authorList>
            <person name="Whiteson K.L."/>
            <person name="Hernandez D."/>
            <person name="Lazarevic V."/>
            <person name="Gaia N."/>
            <person name="Farinelli L."/>
            <person name="Francois P."/>
            <person name="Pilo P."/>
            <person name="Frey J."/>
            <person name="Schrenzel J."/>
        </authorList>
    </citation>
    <scope>NUCLEOTIDE SEQUENCE [LARGE SCALE GENOMIC DNA]</scope>
    <source>
        <strain evidence="1 2">DSM 24701</strain>
    </source>
</reference>
<organism evidence="1 2">
    <name type="scientific">Basilea psittacipulmonis DSM 24701</name>
    <dbReference type="NCBI Taxonomy" id="1072685"/>
    <lineage>
        <taxon>Bacteria</taxon>
        <taxon>Pseudomonadati</taxon>
        <taxon>Pseudomonadota</taxon>
        <taxon>Betaproteobacteria</taxon>
        <taxon>Burkholderiales</taxon>
        <taxon>Alcaligenaceae</taxon>
        <taxon>Basilea</taxon>
    </lineage>
</organism>
<accession>A0A077DI23</accession>
<keyword evidence="1" id="KW-0378">Hydrolase</keyword>
<dbReference type="HOGENOM" id="CLU_176775_1_0_4"/>
<dbReference type="GO" id="GO:0004386">
    <property type="term" value="F:helicase activity"/>
    <property type="evidence" value="ECO:0007669"/>
    <property type="project" value="UniProtKB-KW"/>
</dbReference>
<dbReference type="Pfam" id="PF25952">
    <property type="entry name" value="DUF7990"/>
    <property type="match status" value="1"/>
</dbReference>
<keyword evidence="1" id="KW-0547">Nucleotide-binding</keyword>
<keyword evidence="1" id="KW-0347">Helicase</keyword>
<dbReference type="RefSeq" id="WP_038499852.1">
    <property type="nucleotide sequence ID" value="NZ_AFWK01000045.1"/>
</dbReference>
<proteinExistence type="predicted"/>
<dbReference type="OrthoDB" id="5358049at2"/>
<dbReference type="EMBL" id="CP009238">
    <property type="protein sequence ID" value="AIL32773.1"/>
    <property type="molecule type" value="Genomic_DNA"/>
</dbReference>
<protein>
    <submittedName>
        <fullName evidence="1">DNA helicase</fullName>
    </submittedName>
</protein>
<keyword evidence="1" id="KW-0067">ATP-binding</keyword>